<dbReference type="PANTHER" id="PTHR15672:SF8">
    <property type="entry name" value="PROTEIN ENCORE"/>
    <property type="match status" value="1"/>
</dbReference>
<dbReference type="InterPro" id="IPR051937">
    <property type="entry name" value="R3H_domain_containing"/>
</dbReference>
<feature type="compositionally biased region" description="Pro residues" evidence="2">
    <location>
        <begin position="666"/>
        <end position="676"/>
    </location>
</feature>
<keyword evidence="6" id="KW-1185">Reference proteome</keyword>
<evidence type="ECO:0008006" key="7">
    <source>
        <dbReference type="Google" id="ProtNLM"/>
    </source>
</evidence>
<evidence type="ECO:0000259" key="4">
    <source>
        <dbReference type="PROSITE" id="PS51673"/>
    </source>
</evidence>
<sequence length="801" mass="85691">MATDVTKMSFAKVAAGSVQKGSKPAGAAPRTTLDPATTVKDRREEGTPVSKHAPSSTGPSPATSSADTTVTTSAAEQSAVTEGKVDDAKLAADLRELKLETSAPNLVVNGSTVEKSTAISNSQTPPDDASQRAESGSELGTKPPSIDGKSITSGTTFALDEKDSLRPDDSASMKAAAEDDDSFSIRGSYIPGSRMGSDVAARLHRIQIGDMPPRALTSQHMLAGDKGQGIVTPQSGISDKQGSGDQKLPLPGGTATPDSLGANSFYSQNPDEKLLEAMQSPKDRIFLLRLEQQVIQFVQDSKEPYMDLPPCNSFCRMLTHRLADYYHMTHSYEPSTGSVRIFRTPFCRIPPSLSTIAGPQANNSAPTQPIPRKIMRRGEDGEFAPPSTAPSKPTSEVGSESKDKPAPVKEKLTREEREEAYNKARMRIFGSAEKSESGTQEGEDANGVSRASSVSAKDKQNGGKRKPTKQRRDDSEGFESRSHYVQWCPGPHHPTWAAPVTPQYFPISAAPFNAQFQQPYPNAPQPMYPPAQPYNPQMMPNGPFAPQYTTMGPYPAPPMPQAIPQPPPPQPPYRSPNPPMATPYASPVPMPSMPQPTWPQQSYGQAPYGPRAPPAPAGIPYAYGQLPANANPNDPKSQHPIPGSYNRQAFNPKTQSFVPANGMQPMQPPHPPPPGPFVGANPHHGGSPQFHPPHMNYGGYQQPIPQAGYGPAPGPYGMVRQGSNASMPPYHGQPHPPHGPQHHPPPSGPGSMHMPNNNNNNNKTGGPSGSGPQQQQQQFSHLPNYGNPATLPQKPTTTNPN</sequence>
<feature type="compositionally biased region" description="Polar residues" evidence="2">
    <location>
        <begin position="102"/>
        <end position="125"/>
    </location>
</feature>
<feature type="region of interest" description="Disordered" evidence="2">
    <location>
        <begin position="516"/>
        <end position="801"/>
    </location>
</feature>
<name>G0SDJ4_CHATD</name>
<dbReference type="Pfam" id="PF12752">
    <property type="entry name" value="SUZ"/>
    <property type="match status" value="1"/>
</dbReference>
<feature type="region of interest" description="Disordered" evidence="2">
    <location>
        <begin position="226"/>
        <end position="260"/>
    </location>
</feature>
<dbReference type="Gene3D" id="3.30.1370.50">
    <property type="entry name" value="R3H-like domain"/>
    <property type="match status" value="1"/>
</dbReference>
<evidence type="ECO:0000313" key="5">
    <source>
        <dbReference type="EMBL" id="EGS18595.1"/>
    </source>
</evidence>
<keyword evidence="1" id="KW-0597">Phosphoprotein</keyword>
<evidence type="ECO:0000256" key="2">
    <source>
        <dbReference type="SAM" id="MobiDB-lite"/>
    </source>
</evidence>
<dbReference type="EMBL" id="GL988045">
    <property type="protein sequence ID" value="EGS18595.1"/>
    <property type="molecule type" value="Genomic_DNA"/>
</dbReference>
<feature type="compositionally biased region" description="Polar residues" evidence="2">
    <location>
        <begin position="231"/>
        <end position="244"/>
    </location>
</feature>
<reference evidence="5 6" key="1">
    <citation type="journal article" date="2011" name="Cell">
        <title>Insight into structure and assembly of the nuclear pore complex by utilizing the genome of a eukaryotic thermophile.</title>
        <authorList>
            <person name="Amlacher S."/>
            <person name="Sarges P."/>
            <person name="Flemming D."/>
            <person name="van Noort V."/>
            <person name="Kunze R."/>
            <person name="Devos D.P."/>
            <person name="Arumugam M."/>
            <person name="Bork P."/>
            <person name="Hurt E."/>
        </authorList>
    </citation>
    <scope>NUCLEOTIDE SEQUENCE [LARGE SCALE GENOMIC DNA]</scope>
    <source>
        <strain evidence="6">DSM 1495 / CBS 144.50 / IMI 039719</strain>
    </source>
</reference>
<dbReference type="Proteomes" id="UP000008066">
    <property type="component" value="Unassembled WGS sequence"/>
</dbReference>
<dbReference type="InterPro" id="IPR001374">
    <property type="entry name" value="R3H_dom"/>
</dbReference>
<proteinExistence type="predicted"/>
<dbReference type="CDD" id="cd02642">
    <property type="entry name" value="R3H_encore_like"/>
    <property type="match status" value="1"/>
</dbReference>
<feature type="domain" description="R3H" evidence="3">
    <location>
        <begin position="284"/>
        <end position="347"/>
    </location>
</feature>
<dbReference type="SUPFAM" id="SSF82708">
    <property type="entry name" value="R3H domain"/>
    <property type="match status" value="1"/>
</dbReference>
<dbReference type="RefSeq" id="XP_006695540.1">
    <property type="nucleotide sequence ID" value="XM_006695477.1"/>
</dbReference>
<feature type="compositionally biased region" description="Polar residues" evidence="2">
    <location>
        <begin position="645"/>
        <end position="658"/>
    </location>
</feature>
<feature type="compositionally biased region" description="Basic and acidic residues" evidence="2">
    <location>
        <begin position="399"/>
        <end position="422"/>
    </location>
</feature>
<feature type="compositionally biased region" description="Pro residues" evidence="2">
    <location>
        <begin position="734"/>
        <end position="748"/>
    </location>
</feature>
<dbReference type="eggNOG" id="KOG2953">
    <property type="taxonomic scope" value="Eukaryota"/>
</dbReference>
<accession>G0SDJ4</accession>
<feature type="compositionally biased region" description="Basic and acidic residues" evidence="2">
    <location>
        <begin position="470"/>
        <end position="481"/>
    </location>
</feature>
<organism evidence="6">
    <name type="scientific">Chaetomium thermophilum (strain DSM 1495 / CBS 144.50 / IMI 039719)</name>
    <name type="common">Thermochaetoides thermophila</name>
    <dbReference type="NCBI Taxonomy" id="759272"/>
    <lineage>
        <taxon>Eukaryota</taxon>
        <taxon>Fungi</taxon>
        <taxon>Dikarya</taxon>
        <taxon>Ascomycota</taxon>
        <taxon>Pezizomycotina</taxon>
        <taxon>Sordariomycetes</taxon>
        <taxon>Sordariomycetidae</taxon>
        <taxon>Sordariales</taxon>
        <taxon>Chaetomiaceae</taxon>
        <taxon>Thermochaetoides</taxon>
    </lineage>
</organism>
<dbReference type="AlphaFoldDB" id="G0SDJ4"/>
<feature type="compositionally biased region" description="Low complexity" evidence="2">
    <location>
        <begin position="749"/>
        <end position="762"/>
    </location>
</feature>
<dbReference type="PROSITE" id="PS51061">
    <property type="entry name" value="R3H"/>
    <property type="match status" value="1"/>
</dbReference>
<feature type="region of interest" description="Disordered" evidence="2">
    <location>
        <begin position="1"/>
        <end position="191"/>
    </location>
</feature>
<feature type="region of interest" description="Disordered" evidence="2">
    <location>
        <begin position="378"/>
        <end position="481"/>
    </location>
</feature>
<feature type="compositionally biased region" description="Low complexity" evidence="2">
    <location>
        <begin position="384"/>
        <end position="395"/>
    </location>
</feature>
<dbReference type="InterPro" id="IPR036867">
    <property type="entry name" value="R3H_dom_sf"/>
</dbReference>
<dbReference type="GO" id="GO:0003676">
    <property type="term" value="F:nucleic acid binding"/>
    <property type="evidence" value="ECO:0007669"/>
    <property type="project" value="UniProtKB-UniRule"/>
</dbReference>
<dbReference type="InterPro" id="IPR024771">
    <property type="entry name" value="SUZ"/>
</dbReference>
<dbReference type="PANTHER" id="PTHR15672">
    <property type="entry name" value="CAMP-REGULATED PHOSPHOPROTEIN 21 RELATED R3H DOMAIN CONTAINING PROTEIN"/>
    <property type="match status" value="1"/>
</dbReference>
<dbReference type="Pfam" id="PF01424">
    <property type="entry name" value="R3H"/>
    <property type="match status" value="1"/>
</dbReference>
<evidence type="ECO:0000256" key="1">
    <source>
        <dbReference type="ARBA" id="ARBA00022553"/>
    </source>
</evidence>
<feature type="compositionally biased region" description="Basic and acidic residues" evidence="2">
    <location>
        <begin position="83"/>
        <end position="99"/>
    </location>
</feature>
<dbReference type="SMART" id="SM00393">
    <property type="entry name" value="R3H"/>
    <property type="match status" value="1"/>
</dbReference>
<feature type="compositionally biased region" description="Pro residues" evidence="2">
    <location>
        <begin position="554"/>
        <end position="597"/>
    </location>
</feature>
<evidence type="ECO:0000259" key="3">
    <source>
        <dbReference type="PROSITE" id="PS51061"/>
    </source>
</evidence>
<feature type="compositionally biased region" description="Basic and acidic residues" evidence="2">
    <location>
        <begin position="159"/>
        <end position="171"/>
    </location>
</feature>
<protein>
    <recommendedName>
        <fullName evidence="7">R3H domain-containing protein</fullName>
    </recommendedName>
</protein>
<dbReference type="PROSITE" id="PS51673">
    <property type="entry name" value="SUZ"/>
    <property type="match status" value="1"/>
</dbReference>
<evidence type="ECO:0000313" key="6">
    <source>
        <dbReference type="Proteomes" id="UP000008066"/>
    </source>
</evidence>
<dbReference type="KEGG" id="cthr:CTHT_0052000"/>
<dbReference type="OrthoDB" id="278430at2759"/>
<feature type="compositionally biased region" description="Low complexity" evidence="2">
    <location>
        <begin position="53"/>
        <end position="75"/>
    </location>
</feature>
<dbReference type="GeneID" id="18259238"/>
<dbReference type="HOGENOM" id="CLU_017788_0_0_1"/>
<feature type="compositionally biased region" description="Low complexity" evidence="2">
    <location>
        <begin position="697"/>
        <end position="710"/>
    </location>
</feature>
<gene>
    <name evidence="5" type="ORF">CTHT_0052000</name>
</gene>
<dbReference type="OMA" id="PFCRVPP"/>
<dbReference type="GO" id="GO:0006012">
    <property type="term" value="P:galactose metabolic process"/>
    <property type="evidence" value="ECO:0007669"/>
    <property type="project" value="TreeGrafter"/>
</dbReference>
<feature type="domain" description="SUZ" evidence="4">
    <location>
        <begin position="348"/>
        <end position="433"/>
    </location>
</feature>
<feature type="compositionally biased region" description="Pro residues" evidence="2">
    <location>
        <begin position="521"/>
        <end position="533"/>
    </location>
</feature>